<dbReference type="OrthoDB" id="7865033at2"/>
<keyword evidence="2" id="KW-1185">Reference proteome</keyword>
<dbReference type="STRING" id="76123.AS203_05275"/>
<evidence type="ECO:0000313" key="2">
    <source>
        <dbReference type="Proteomes" id="UP000056252"/>
    </source>
</evidence>
<sequence>MKLNKIKFVLVEKEVSRMFPLKDLETKYASVPKTEFDPLTNNLTDYFMEAYDKLNVYGL</sequence>
<dbReference type="KEGG" id="peo:AS203_05275"/>
<name>A0A0S2KKQ3_9BACT</name>
<dbReference type="RefSeq" id="WP_025065548.1">
    <property type="nucleotide sequence ID" value="NZ_CP013195.1"/>
</dbReference>
<proteinExistence type="predicted"/>
<protein>
    <submittedName>
        <fullName evidence="1">Uncharacterized protein</fullName>
    </submittedName>
</protein>
<dbReference type="EMBL" id="CP013195">
    <property type="protein sequence ID" value="ALO48562.1"/>
    <property type="molecule type" value="Genomic_DNA"/>
</dbReference>
<dbReference type="AlphaFoldDB" id="A0A0S2KKQ3"/>
<organism evidence="1 2">
    <name type="scientific">Hoylesella enoeca</name>
    <dbReference type="NCBI Taxonomy" id="76123"/>
    <lineage>
        <taxon>Bacteria</taxon>
        <taxon>Pseudomonadati</taxon>
        <taxon>Bacteroidota</taxon>
        <taxon>Bacteroidia</taxon>
        <taxon>Bacteroidales</taxon>
        <taxon>Prevotellaceae</taxon>
        <taxon>Hoylesella</taxon>
    </lineage>
</organism>
<dbReference type="Proteomes" id="UP000056252">
    <property type="component" value="Chromosome"/>
</dbReference>
<evidence type="ECO:0000313" key="1">
    <source>
        <dbReference type="EMBL" id="ALO48562.1"/>
    </source>
</evidence>
<gene>
    <name evidence="1" type="ORF">AS203_05275</name>
</gene>
<accession>A0A0S2KKQ3</accession>
<reference evidence="2" key="1">
    <citation type="submission" date="2015-11" db="EMBL/GenBank/DDBJ databases">
        <authorList>
            <person name="Holder M.E."/>
            <person name="Ajami N.J."/>
            <person name="Petrosino J.F."/>
        </authorList>
    </citation>
    <scope>NUCLEOTIDE SEQUENCE [LARGE SCALE GENOMIC DNA]</scope>
    <source>
        <strain evidence="2">F0113</strain>
    </source>
</reference>